<reference evidence="3" key="2">
    <citation type="submission" date="2022-10" db="EMBL/GenBank/DDBJ databases">
        <authorList>
            <consortium name="ENA_rothamsted_submissions"/>
            <consortium name="culmorum"/>
            <person name="King R."/>
        </authorList>
    </citation>
    <scope>NUCLEOTIDE SEQUENCE</scope>
</reference>
<reference evidence="3" key="1">
    <citation type="submission" date="2021-12" db="EMBL/GenBank/DDBJ databases">
        <authorList>
            <person name="King R."/>
        </authorList>
    </citation>
    <scope>NUCLEOTIDE SEQUENCE</scope>
</reference>
<dbReference type="PANTHER" id="PTHR10807:SF8">
    <property type="entry name" value="PHOSPHATIDYLINOSITOL-3-PHOSPHATE PHOSPHATASE"/>
    <property type="match status" value="1"/>
</dbReference>
<dbReference type="GO" id="GO:0106018">
    <property type="term" value="F:phosphatidylinositol-3,5-bisphosphate phosphatase activity"/>
    <property type="evidence" value="ECO:0007669"/>
    <property type="project" value="TreeGrafter"/>
</dbReference>
<accession>A0A9N9N3U8</accession>
<evidence type="ECO:0000256" key="1">
    <source>
        <dbReference type="ARBA" id="ARBA00007471"/>
    </source>
</evidence>
<dbReference type="AlphaFoldDB" id="A0A9N9N3U8"/>
<evidence type="ECO:0000259" key="2">
    <source>
        <dbReference type="PROSITE" id="PS51339"/>
    </source>
</evidence>
<sequence>MNTYCNQAFQFNERFLLTLHEHAHACQYGTFVGNCQKDRRDLRLSERTFSLWGYMANHLNEYKNPLYNPKAHPDVLKPDLNAQSIRFWRGMYCRHEHGVHPREPLADLLPAAVEHATALDHHINYLTKRIATFKNLLSGRRASKNKDTTVVNYQSGNKDAVGIETNIESLQIDNKSV</sequence>
<dbReference type="SUPFAM" id="SSF52799">
    <property type="entry name" value="(Phosphotyrosine protein) phosphatases II"/>
    <property type="match status" value="1"/>
</dbReference>
<dbReference type="PANTHER" id="PTHR10807">
    <property type="entry name" value="MYOTUBULARIN-RELATED"/>
    <property type="match status" value="1"/>
</dbReference>
<dbReference type="PROSITE" id="PS51339">
    <property type="entry name" value="PPASE_MYOTUBULARIN"/>
    <property type="match status" value="1"/>
</dbReference>
<dbReference type="GO" id="GO:0004438">
    <property type="term" value="F:phosphatidylinositol-3-phosphate phosphatase activity"/>
    <property type="evidence" value="ECO:0007669"/>
    <property type="project" value="TreeGrafter"/>
</dbReference>
<evidence type="ECO:0000313" key="4">
    <source>
        <dbReference type="Proteomes" id="UP001153714"/>
    </source>
</evidence>
<dbReference type="InterPro" id="IPR029021">
    <property type="entry name" value="Prot-tyrosine_phosphatase-like"/>
</dbReference>
<dbReference type="EMBL" id="OU893332">
    <property type="protein sequence ID" value="CAG9782479.1"/>
    <property type="molecule type" value="Genomic_DNA"/>
</dbReference>
<dbReference type="GO" id="GO:0046856">
    <property type="term" value="P:phosphatidylinositol dephosphorylation"/>
    <property type="evidence" value="ECO:0007669"/>
    <property type="project" value="TreeGrafter"/>
</dbReference>
<keyword evidence="4" id="KW-1185">Reference proteome</keyword>
<evidence type="ECO:0000313" key="3">
    <source>
        <dbReference type="EMBL" id="CAG9782479.1"/>
    </source>
</evidence>
<feature type="domain" description="Myotubularin phosphatase" evidence="2">
    <location>
        <begin position="1"/>
        <end position="92"/>
    </location>
</feature>
<protein>
    <recommendedName>
        <fullName evidence="2">Myotubularin phosphatase domain-containing protein</fullName>
    </recommendedName>
</protein>
<gene>
    <name evidence="3" type="ORF">DIATSA_LOCUS735</name>
</gene>
<dbReference type="Pfam" id="PF06602">
    <property type="entry name" value="Myotub-related"/>
    <property type="match status" value="1"/>
</dbReference>
<comment type="similarity">
    <text evidence="1">Belongs to the protein-tyrosine phosphatase family. Non-receptor class myotubularin subfamily.</text>
</comment>
<dbReference type="GO" id="GO:0005737">
    <property type="term" value="C:cytoplasm"/>
    <property type="evidence" value="ECO:0007669"/>
    <property type="project" value="TreeGrafter"/>
</dbReference>
<dbReference type="OrthoDB" id="271628at2759"/>
<dbReference type="Proteomes" id="UP001153714">
    <property type="component" value="Chromosome 1"/>
</dbReference>
<dbReference type="InterPro" id="IPR010569">
    <property type="entry name" value="Myotubularin-like_Pase_dom"/>
</dbReference>
<proteinExistence type="inferred from homology"/>
<dbReference type="InterPro" id="IPR030564">
    <property type="entry name" value="Myotubularin"/>
</dbReference>
<name>A0A9N9N3U8_9NEOP</name>
<organism evidence="3 4">
    <name type="scientific">Diatraea saccharalis</name>
    <name type="common">sugarcane borer</name>
    <dbReference type="NCBI Taxonomy" id="40085"/>
    <lineage>
        <taxon>Eukaryota</taxon>
        <taxon>Metazoa</taxon>
        <taxon>Ecdysozoa</taxon>
        <taxon>Arthropoda</taxon>
        <taxon>Hexapoda</taxon>
        <taxon>Insecta</taxon>
        <taxon>Pterygota</taxon>
        <taxon>Neoptera</taxon>
        <taxon>Endopterygota</taxon>
        <taxon>Lepidoptera</taxon>
        <taxon>Glossata</taxon>
        <taxon>Ditrysia</taxon>
        <taxon>Pyraloidea</taxon>
        <taxon>Crambidae</taxon>
        <taxon>Crambinae</taxon>
        <taxon>Diatraea</taxon>
    </lineage>
</organism>